<keyword evidence="9" id="KW-1185">Reference proteome</keyword>
<reference evidence="8" key="2">
    <citation type="submission" date="2024-10" db="UniProtKB">
        <authorList>
            <consortium name="EnsemblProtists"/>
        </authorList>
    </citation>
    <scope>IDENTIFICATION</scope>
</reference>
<accession>A0A0D3J5R8</accession>
<keyword evidence="5 7" id="KW-1133">Transmembrane helix</keyword>
<evidence type="ECO:0000256" key="4">
    <source>
        <dbReference type="ARBA" id="ARBA00022824"/>
    </source>
</evidence>
<evidence type="ECO:0000313" key="8">
    <source>
        <dbReference type="EnsemblProtists" id="EOD18853"/>
    </source>
</evidence>
<feature type="transmembrane region" description="Helical" evidence="7">
    <location>
        <begin position="114"/>
        <end position="135"/>
    </location>
</feature>
<dbReference type="KEGG" id="ehx:EMIHUDRAFT_209470"/>
<dbReference type="GO" id="GO:0005789">
    <property type="term" value="C:endoplasmic reticulum membrane"/>
    <property type="evidence" value="ECO:0007669"/>
    <property type="project" value="UniProtKB-SubCell"/>
</dbReference>
<dbReference type="AlphaFoldDB" id="A0A0D3J5R8"/>
<name>A0A0D3J5R8_EMIH1</name>
<keyword evidence="3 7" id="KW-0812">Transmembrane</keyword>
<dbReference type="PANTHER" id="PTHR13505:SF7">
    <property type="entry name" value="TRANSMEMBRANE PROTEIN 208"/>
    <property type="match status" value="1"/>
</dbReference>
<proteinExistence type="inferred from homology"/>
<dbReference type="GO" id="GO:0006624">
    <property type="term" value="P:vacuolar protein processing"/>
    <property type="evidence" value="ECO:0007669"/>
    <property type="project" value="TreeGrafter"/>
</dbReference>
<organism evidence="8 9">
    <name type="scientific">Emiliania huxleyi (strain CCMP1516)</name>
    <dbReference type="NCBI Taxonomy" id="280463"/>
    <lineage>
        <taxon>Eukaryota</taxon>
        <taxon>Haptista</taxon>
        <taxon>Haptophyta</taxon>
        <taxon>Prymnesiophyceae</taxon>
        <taxon>Isochrysidales</taxon>
        <taxon>Noelaerhabdaceae</taxon>
        <taxon>Emiliania</taxon>
    </lineage>
</organism>
<evidence type="ECO:0000256" key="5">
    <source>
        <dbReference type="ARBA" id="ARBA00022989"/>
    </source>
</evidence>
<evidence type="ECO:0008006" key="10">
    <source>
        <dbReference type="Google" id="ProtNLM"/>
    </source>
</evidence>
<keyword evidence="4" id="KW-0256">Endoplasmic reticulum</keyword>
<feature type="transmembrane region" description="Helical" evidence="7">
    <location>
        <begin position="46"/>
        <end position="65"/>
    </location>
</feature>
<comment type="similarity">
    <text evidence="2">Belongs to the TMEM208 family.</text>
</comment>
<evidence type="ECO:0000256" key="1">
    <source>
        <dbReference type="ARBA" id="ARBA00004477"/>
    </source>
</evidence>
<evidence type="ECO:0000256" key="3">
    <source>
        <dbReference type="ARBA" id="ARBA00022692"/>
    </source>
</evidence>
<dbReference type="EnsemblProtists" id="EOD18853">
    <property type="protein sequence ID" value="EOD18853"/>
    <property type="gene ID" value="EMIHUDRAFT_209470"/>
</dbReference>
<keyword evidence="6 7" id="KW-0472">Membrane</keyword>
<dbReference type="PaxDb" id="2903-EOD18853"/>
<dbReference type="Proteomes" id="UP000013827">
    <property type="component" value="Unassembled WGS sequence"/>
</dbReference>
<dbReference type="HOGENOM" id="CLU_094308_0_0_1"/>
<dbReference type="Pfam" id="PF05620">
    <property type="entry name" value="TMEM208_SND2"/>
    <property type="match status" value="1"/>
</dbReference>
<dbReference type="InterPro" id="IPR008506">
    <property type="entry name" value="SND2/TMEM208"/>
</dbReference>
<reference evidence="9" key="1">
    <citation type="journal article" date="2013" name="Nature">
        <title>Pan genome of the phytoplankton Emiliania underpins its global distribution.</title>
        <authorList>
            <person name="Read B.A."/>
            <person name="Kegel J."/>
            <person name="Klute M.J."/>
            <person name="Kuo A."/>
            <person name="Lefebvre S.C."/>
            <person name="Maumus F."/>
            <person name="Mayer C."/>
            <person name="Miller J."/>
            <person name="Monier A."/>
            <person name="Salamov A."/>
            <person name="Young J."/>
            <person name="Aguilar M."/>
            <person name="Claverie J.M."/>
            <person name="Frickenhaus S."/>
            <person name="Gonzalez K."/>
            <person name="Herman E.K."/>
            <person name="Lin Y.C."/>
            <person name="Napier J."/>
            <person name="Ogata H."/>
            <person name="Sarno A.F."/>
            <person name="Shmutz J."/>
            <person name="Schroeder D."/>
            <person name="de Vargas C."/>
            <person name="Verret F."/>
            <person name="von Dassow P."/>
            <person name="Valentin K."/>
            <person name="Van de Peer Y."/>
            <person name="Wheeler G."/>
            <person name="Dacks J.B."/>
            <person name="Delwiche C.F."/>
            <person name="Dyhrman S.T."/>
            <person name="Glockner G."/>
            <person name="John U."/>
            <person name="Richards T."/>
            <person name="Worden A.Z."/>
            <person name="Zhang X."/>
            <person name="Grigoriev I.V."/>
            <person name="Allen A.E."/>
            <person name="Bidle K."/>
            <person name="Borodovsky M."/>
            <person name="Bowler C."/>
            <person name="Brownlee C."/>
            <person name="Cock J.M."/>
            <person name="Elias M."/>
            <person name="Gladyshev V.N."/>
            <person name="Groth M."/>
            <person name="Guda C."/>
            <person name="Hadaegh A."/>
            <person name="Iglesias-Rodriguez M.D."/>
            <person name="Jenkins J."/>
            <person name="Jones B.M."/>
            <person name="Lawson T."/>
            <person name="Leese F."/>
            <person name="Lindquist E."/>
            <person name="Lobanov A."/>
            <person name="Lomsadze A."/>
            <person name="Malik S.B."/>
            <person name="Marsh M.E."/>
            <person name="Mackinder L."/>
            <person name="Mock T."/>
            <person name="Mueller-Roeber B."/>
            <person name="Pagarete A."/>
            <person name="Parker M."/>
            <person name="Probert I."/>
            <person name="Quesneville H."/>
            <person name="Raines C."/>
            <person name="Rensing S.A."/>
            <person name="Riano-Pachon D.M."/>
            <person name="Richier S."/>
            <person name="Rokitta S."/>
            <person name="Shiraiwa Y."/>
            <person name="Soanes D.M."/>
            <person name="van der Giezen M."/>
            <person name="Wahlund T.M."/>
            <person name="Williams B."/>
            <person name="Wilson W."/>
            <person name="Wolfe G."/>
            <person name="Wurch L.L."/>
        </authorList>
    </citation>
    <scope>NUCLEOTIDE SEQUENCE</scope>
</reference>
<dbReference type="RefSeq" id="XP_005771282.1">
    <property type="nucleotide sequence ID" value="XM_005771225.1"/>
</dbReference>
<evidence type="ECO:0000256" key="7">
    <source>
        <dbReference type="SAM" id="Phobius"/>
    </source>
</evidence>
<dbReference type="eggNOG" id="KOG3269">
    <property type="taxonomic scope" value="Eukaryota"/>
</dbReference>
<evidence type="ECO:0000313" key="9">
    <source>
        <dbReference type="Proteomes" id="UP000013827"/>
    </source>
</evidence>
<dbReference type="GO" id="GO:0005773">
    <property type="term" value="C:vacuole"/>
    <property type="evidence" value="ECO:0007669"/>
    <property type="project" value="GOC"/>
</dbReference>
<dbReference type="PANTHER" id="PTHR13505">
    <property type="entry name" value="TRANSMEMBRANE PROTEIN 208"/>
    <property type="match status" value="1"/>
</dbReference>
<evidence type="ECO:0000256" key="2">
    <source>
        <dbReference type="ARBA" id="ARBA00009950"/>
    </source>
</evidence>
<feature type="transmembrane region" description="Helical" evidence="7">
    <location>
        <begin position="20"/>
        <end position="40"/>
    </location>
</feature>
<sequence>MANEANKKLLLKNQAYLARLLYQILSCNAIYCVYRVWYHWDSFSRWHITGELLMLCLYFAMYRFLASAASPRHAPLAQGGALISAGSDLDSKGVIEYTWDLLYTTMFVQLATGLLSDWFALVAVVPPCIGFYYAWTQYVYPWISKPDEPIDAAQEASKKQKVKYGRAR</sequence>
<evidence type="ECO:0000256" key="6">
    <source>
        <dbReference type="ARBA" id="ARBA00023136"/>
    </source>
</evidence>
<protein>
    <recommendedName>
        <fullName evidence="10">Transmembrane protein 208</fullName>
    </recommendedName>
</protein>
<dbReference type="STRING" id="2903.R1C856"/>
<comment type="subcellular location">
    <subcellularLocation>
        <location evidence="1">Endoplasmic reticulum membrane</location>
        <topology evidence="1">Multi-pass membrane protein</topology>
    </subcellularLocation>
</comment>
<dbReference type="GeneID" id="17264400"/>